<feature type="domain" description="SGNH hydrolase-type esterase" evidence="1">
    <location>
        <begin position="7"/>
        <end position="193"/>
    </location>
</feature>
<organism evidence="3 4">
    <name type="scientific">Enterococcus mundtii</name>
    <dbReference type="NCBI Taxonomy" id="53346"/>
    <lineage>
        <taxon>Bacteria</taxon>
        <taxon>Bacillati</taxon>
        <taxon>Bacillota</taxon>
        <taxon>Bacilli</taxon>
        <taxon>Lactobacillales</taxon>
        <taxon>Enterococcaceae</taxon>
        <taxon>Enterococcus</taxon>
    </lineage>
</organism>
<comment type="caution">
    <text evidence="3">The sequence shown here is derived from an EMBL/GenBank/DDBJ whole genome shotgun (WGS) entry which is preliminary data.</text>
</comment>
<keyword evidence="5" id="KW-1185">Reference proteome</keyword>
<dbReference type="GO" id="GO:0004622">
    <property type="term" value="F:phosphatidylcholine lysophospholipase activity"/>
    <property type="evidence" value="ECO:0007669"/>
    <property type="project" value="TreeGrafter"/>
</dbReference>
<dbReference type="Proteomes" id="UP000195024">
    <property type="component" value="Unassembled WGS sequence"/>
</dbReference>
<sequence>MEQRLLFIGDSITDAGRETDDLGHGYALLTAAKLAASDPENTWTFVNRGIGGNKLADLKKRWQADCIDLKPDIVSILIGINDTWHNVGEPEAFATKESFTRFEADYRYLLDRLVESGIKKIVLMEPFVLPEPEDRRSWRSDLDPKIHLIRQLAKEYQAVFVPLDGTLNSLGISYGYEKYTGDDGVHPTLLGHETIANIWIETVKKRKEWFE</sequence>
<dbReference type="Gene3D" id="3.40.50.1110">
    <property type="entry name" value="SGNH hydrolase"/>
    <property type="match status" value="1"/>
</dbReference>
<dbReference type="SUPFAM" id="SSF52266">
    <property type="entry name" value="SGNH hydrolase"/>
    <property type="match status" value="1"/>
</dbReference>
<dbReference type="GeneID" id="60999855"/>
<proteinExistence type="predicted"/>
<dbReference type="InterPro" id="IPR013830">
    <property type="entry name" value="SGNH_hydro"/>
</dbReference>
<gene>
    <name evidence="3" type="ORF">A5802_001608</name>
    <name evidence="2" type="ORF">EMU01_22070</name>
</gene>
<name>A0A1I4KMV5_ENTMU</name>
<evidence type="ECO:0000313" key="3">
    <source>
        <dbReference type="EMBL" id="OTP27872.1"/>
    </source>
</evidence>
<dbReference type="InterPro" id="IPR036514">
    <property type="entry name" value="SGNH_hydro_sf"/>
</dbReference>
<dbReference type="PANTHER" id="PTHR30383">
    <property type="entry name" value="THIOESTERASE 1/PROTEASE 1/LYSOPHOSPHOLIPASE L1"/>
    <property type="match status" value="1"/>
</dbReference>
<reference evidence="2 5" key="2">
    <citation type="submission" date="2019-07" db="EMBL/GenBank/DDBJ databases">
        <title>Whole genome shotgun sequence of Enterococcus mundtii NBRC 100490.</title>
        <authorList>
            <person name="Hosoyama A."/>
            <person name="Uohara A."/>
            <person name="Ohji S."/>
            <person name="Ichikawa N."/>
        </authorList>
    </citation>
    <scope>NUCLEOTIDE SEQUENCE [LARGE SCALE GENOMIC DNA]</scope>
    <source>
        <strain evidence="2 5">NBRC 100490</strain>
    </source>
</reference>
<evidence type="ECO:0000259" key="1">
    <source>
        <dbReference type="Pfam" id="PF13472"/>
    </source>
</evidence>
<dbReference type="CDD" id="cd01834">
    <property type="entry name" value="SGNH_hydrolase_like_2"/>
    <property type="match status" value="1"/>
</dbReference>
<accession>A0A1I4KMV5</accession>
<dbReference type="AlphaFoldDB" id="A0A1I4KMV5"/>
<evidence type="ECO:0000313" key="5">
    <source>
        <dbReference type="Proteomes" id="UP000321175"/>
    </source>
</evidence>
<evidence type="ECO:0000313" key="2">
    <source>
        <dbReference type="EMBL" id="GEL81063.1"/>
    </source>
</evidence>
<dbReference type="InterPro" id="IPR008265">
    <property type="entry name" value="Lipase_GDSL_AS"/>
</dbReference>
<dbReference type="Proteomes" id="UP000321175">
    <property type="component" value="Unassembled WGS sequence"/>
</dbReference>
<dbReference type="RefSeq" id="WP_071867478.1">
    <property type="nucleotide sequence ID" value="NZ_BJWA01000017.1"/>
</dbReference>
<protein>
    <submittedName>
        <fullName evidence="2">Lipase</fullName>
    </submittedName>
</protein>
<reference evidence="3 4" key="1">
    <citation type="submission" date="2017-05" db="EMBL/GenBank/DDBJ databases">
        <title>The Genome Sequence of Enterococcus mundtii 6B1_DIV0119.</title>
        <authorList>
            <consortium name="The Broad Institute Genomics Platform"/>
            <consortium name="The Broad Institute Genomic Center for Infectious Diseases"/>
            <person name="Earl A."/>
            <person name="Manson A."/>
            <person name="Schwartman J."/>
            <person name="Gilmore M."/>
            <person name="Abouelleil A."/>
            <person name="Cao P."/>
            <person name="Chapman S."/>
            <person name="Cusick C."/>
            <person name="Shea T."/>
            <person name="Young S."/>
            <person name="Neafsey D."/>
            <person name="Nusbaum C."/>
            <person name="Birren B."/>
        </authorList>
    </citation>
    <scope>NUCLEOTIDE SEQUENCE [LARGE SCALE GENOMIC DNA]</scope>
    <source>
        <strain evidence="3 4">6B1_DIV0119</strain>
    </source>
</reference>
<dbReference type="PROSITE" id="PS01098">
    <property type="entry name" value="LIPASE_GDSL_SER"/>
    <property type="match status" value="1"/>
</dbReference>
<dbReference type="Pfam" id="PF13472">
    <property type="entry name" value="Lipase_GDSL_2"/>
    <property type="match status" value="1"/>
</dbReference>
<dbReference type="GO" id="GO:0006629">
    <property type="term" value="P:lipid metabolic process"/>
    <property type="evidence" value="ECO:0007669"/>
    <property type="project" value="InterPro"/>
</dbReference>
<dbReference type="PANTHER" id="PTHR30383:SF5">
    <property type="entry name" value="SGNH HYDROLASE-TYPE ESTERASE DOMAIN-CONTAINING PROTEIN"/>
    <property type="match status" value="1"/>
</dbReference>
<dbReference type="EMBL" id="BJWA01000017">
    <property type="protein sequence ID" value="GEL81063.1"/>
    <property type="molecule type" value="Genomic_DNA"/>
</dbReference>
<evidence type="ECO:0000313" key="4">
    <source>
        <dbReference type="Proteomes" id="UP000195024"/>
    </source>
</evidence>
<dbReference type="InterPro" id="IPR051532">
    <property type="entry name" value="Ester_Hydrolysis_Enzymes"/>
</dbReference>
<dbReference type="EMBL" id="NGMS01000001">
    <property type="protein sequence ID" value="OTP27872.1"/>
    <property type="molecule type" value="Genomic_DNA"/>
</dbReference>